<evidence type="ECO:0000256" key="1">
    <source>
        <dbReference type="SAM" id="Phobius"/>
    </source>
</evidence>
<protein>
    <recommendedName>
        <fullName evidence="4">ABC-2 family transporter</fullName>
    </recommendedName>
</protein>
<dbReference type="Proteomes" id="UP000622552">
    <property type="component" value="Unassembled WGS sequence"/>
</dbReference>
<evidence type="ECO:0008006" key="4">
    <source>
        <dbReference type="Google" id="ProtNLM"/>
    </source>
</evidence>
<dbReference type="EMBL" id="JADOUF010000001">
    <property type="protein sequence ID" value="MBG6135979.1"/>
    <property type="molecule type" value="Genomic_DNA"/>
</dbReference>
<dbReference type="GO" id="GO:0005886">
    <property type="term" value="C:plasma membrane"/>
    <property type="evidence" value="ECO:0007669"/>
    <property type="project" value="UniProtKB-SubCell"/>
</dbReference>
<sequence>MMWLTWHQHRRQALFTLIGLAALAALMIPTGLSMRSTFTSLGLPDCVAKAGDAQLVPPGGETCNAALHQFHSQFGDLSSVGVLFLVLPLLVGLFWGAPLVAREVEQGTHRMVWTQGISRRRWALVKFGLVGSVTLAVAVVYGLGMSWWLAPLGQSGHPSRFDVLLFDMQGIAPIGYTVFAVALGVFAGTVWHKVLPAMAATLTGFVGVRIALTTLARPHYLPARILTYPVKGAVLQPNRTLGDWVQSFGVRDATGKLVAANSEIACSADATASGTTDCGAGLGIGPGAYNWQQYQPAGRFWLFQGIETGIFLALAGLLLYLAIRRIRRIA</sequence>
<organism evidence="2 3">
    <name type="scientific">Longispora fulva</name>
    <dbReference type="NCBI Taxonomy" id="619741"/>
    <lineage>
        <taxon>Bacteria</taxon>
        <taxon>Bacillati</taxon>
        <taxon>Actinomycetota</taxon>
        <taxon>Actinomycetes</taxon>
        <taxon>Micromonosporales</taxon>
        <taxon>Micromonosporaceae</taxon>
        <taxon>Longispora</taxon>
    </lineage>
</organism>
<evidence type="ECO:0000313" key="3">
    <source>
        <dbReference type="Proteomes" id="UP000622552"/>
    </source>
</evidence>
<keyword evidence="1" id="KW-0812">Transmembrane</keyword>
<name>A0A8J7KIB6_9ACTN</name>
<feature type="transmembrane region" description="Helical" evidence="1">
    <location>
        <begin position="80"/>
        <end position="101"/>
    </location>
</feature>
<feature type="transmembrane region" description="Helical" evidence="1">
    <location>
        <begin position="170"/>
        <end position="187"/>
    </location>
</feature>
<dbReference type="AlphaFoldDB" id="A0A8J7KIB6"/>
<gene>
    <name evidence="2" type="ORF">IW245_002173</name>
</gene>
<keyword evidence="1" id="KW-1133">Transmembrane helix</keyword>
<proteinExistence type="predicted"/>
<comment type="caution">
    <text evidence="2">The sequence shown here is derived from an EMBL/GenBank/DDBJ whole genome shotgun (WGS) entry which is preliminary data.</text>
</comment>
<keyword evidence="1" id="KW-0472">Membrane</keyword>
<keyword evidence="3" id="KW-1185">Reference proteome</keyword>
<dbReference type="RefSeq" id="WP_197003023.1">
    <property type="nucleotide sequence ID" value="NZ_BONS01000001.1"/>
</dbReference>
<evidence type="ECO:0000313" key="2">
    <source>
        <dbReference type="EMBL" id="MBG6135979.1"/>
    </source>
</evidence>
<feature type="transmembrane region" description="Helical" evidence="1">
    <location>
        <begin position="300"/>
        <end position="323"/>
    </location>
</feature>
<accession>A0A8J7KIB6</accession>
<reference evidence="2" key="1">
    <citation type="submission" date="2020-11" db="EMBL/GenBank/DDBJ databases">
        <title>Sequencing the genomes of 1000 actinobacteria strains.</title>
        <authorList>
            <person name="Klenk H.-P."/>
        </authorList>
    </citation>
    <scope>NUCLEOTIDE SEQUENCE</scope>
    <source>
        <strain evidence="2">DSM 45356</strain>
    </source>
</reference>
<feature type="transmembrane region" description="Helical" evidence="1">
    <location>
        <begin position="194"/>
        <end position="212"/>
    </location>
</feature>
<dbReference type="GO" id="GO:0140359">
    <property type="term" value="F:ABC-type transporter activity"/>
    <property type="evidence" value="ECO:0007669"/>
    <property type="project" value="InterPro"/>
</dbReference>
<feature type="transmembrane region" description="Helical" evidence="1">
    <location>
        <begin position="122"/>
        <end position="150"/>
    </location>
</feature>